<dbReference type="Proteomes" id="UP000461880">
    <property type="component" value="Unassembled WGS sequence"/>
</dbReference>
<protein>
    <submittedName>
        <fullName evidence="3">PilT/PilU family type 4a pilus ATPase</fullName>
    </submittedName>
</protein>
<sequence>MSFLEELTAQAAEQNASDIHLASGLAPRFRIDGQLCSAMERVLSAEECTAIAEELAGAEFDAIRKRGELDLAKTISARRVRVNIYHTRGTISIALRILADRIPKISDLGLPPAVSMFPSYQKGIVLVTGETGSGKSTTLAAILNEINHTRNEHIITLEDPIEYVYEPDRCLISQREIGTDTDSYADGLRAILREDPDIILIGEMRDAETIETALTAAETGHLVFATLHTNSAADSIDRIIGAFSAARQPEIRMQLSTVLMAVLSQQLLVRRGGHGRACACEVMIATPAIRNQIREGKTPQMESSILTSAKEGSLTMDHCLIQMVKNGVIDLDTASSAARKPENIASAFGSMRSSSEYRRI</sequence>
<evidence type="ECO:0000259" key="2">
    <source>
        <dbReference type="PROSITE" id="PS00662"/>
    </source>
</evidence>
<dbReference type="PANTHER" id="PTHR30486">
    <property type="entry name" value="TWITCHING MOTILITY PROTEIN PILT"/>
    <property type="match status" value="1"/>
</dbReference>
<dbReference type="AlphaFoldDB" id="A0A7X2NU53"/>
<dbReference type="EMBL" id="VUMN01000039">
    <property type="protein sequence ID" value="MSS59605.1"/>
    <property type="molecule type" value="Genomic_DNA"/>
</dbReference>
<dbReference type="PROSITE" id="PS00662">
    <property type="entry name" value="T2SP_E"/>
    <property type="match status" value="1"/>
</dbReference>
<dbReference type="Gene3D" id="3.30.450.90">
    <property type="match status" value="1"/>
</dbReference>
<dbReference type="GO" id="GO:0016887">
    <property type="term" value="F:ATP hydrolysis activity"/>
    <property type="evidence" value="ECO:0007669"/>
    <property type="project" value="InterPro"/>
</dbReference>
<feature type="domain" description="Bacterial type II secretion system protein E" evidence="2">
    <location>
        <begin position="192"/>
        <end position="206"/>
    </location>
</feature>
<dbReference type="SMART" id="SM00382">
    <property type="entry name" value="AAA"/>
    <property type="match status" value="1"/>
</dbReference>
<dbReference type="InterPro" id="IPR006321">
    <property type="entry name" value="PilT/PilU"/>
</dbReference>
<comment type="caution">
    <text evidence="3">The sequence shown here is derived from an EMBL/GenBank/DDBJ whole genome shotgun (WGS) entry which is preliminary data.</text>
</comment>
<dbReference type="GO" id="GO:0005524">
    <property type="term" value="F:ATP binding"/>
    <property type="evidence" value="ECO:0007669"/>
    <property type="project" value="InterPro"/>
</dbReference>
<dbReference type="CDD" id="cd01131">
    <property type="entry name" value="PilT"/>
    <property type="match status" value="1"/>
</dbReference>
<dbReference type="SUPFAM" id="SSF52540">
    <property type="entry name" value="P-loop containing nucleoside triphosphate hydrolases"/>
    <property type="match status" value="1"/>
</dbReference>
<accession>A0A7X2NU53</accession>
<dbReference type="Pfam" id="PF00437">
    <property type="entry name" value="T2SSE"/>
    <property type="match status" value="1"/>
</dbReference>
<gene>
    <name evidence="3" type="ORF">FYJ51_11950</name>
</gene>
<evidence type="ECO:0000313" key="3">
    <source>
        <dbReference type="EMBL" id="MSS59605.1"/>
    </source>
</evidence>
<proteinExistence type="inferred from homology"/>
<organism evidence="3 4">
    <name type="scientific">Stecheria intestinalis</name>
    <dbReference type="NCBI Taxonomy" id="2606630"/>
    <lineage>
        <taxon>Bacteria</taxon>
        <taxon>Bacillati</taxon>
        <taxon>Bacillota</taxon>
        <taxon>Erysipelotrichia</taxon>
        <taxon>Erysipelotrichales</taxon>
        <taxon>Erysipelotrichaceae</taxon>
        <taxon>Stecheria</taxon>
    </lineage>
</organism>
<dbReference type="NCBIfam" id="TIGR01420">
    <property type="entry name" value="pilT_fam"/>
    <property type="match status" value="1"/>
</dbReference>
<evidence type="ECO:0000313" key="4">
    <source>
        <dbReference type="Proteomes" id="UP000461880"/>
    </source>
</evidence>
<dbReference type="Gene3D" id="3.40.50.300">
    <property type="entry name" value="P-loop containing nucleotide triphosphate hydrolases"/>
    <property type="match status" value="1"/>
</dbReference>
<dbReference type="InterPro" id="IPR001482">
    <property type="entry name" value="T2SS/T4SS_dom"/>
</dbReference>
<dbReference type="InterPro" id="IPR050921">
    <property type="entry name" value="T4SS_GSP_E_ATPase"/>
</dbReference>
<dbReference type="InterPro" id="IPR003593">
    <property type="entry name" value="AAA+_ATPase"/>
</dbReference>
<dbReference type="RefSeq" id="WP_154505849.1">
    <property type="nucleotide sequence ID" value="NZ_VUMN01000039.1"/>
</dbReference>
<comment type="similarity">
    <text evidence="1">Belongs to the GSP E family.</text>
</comment>
<name>A0A7X2NU53_9FIRM</name>
<keyword evidence="4" id="KW-1185">Reference proteome</keyword>
<evidence type="ECO:0000256" key="1">
    <source>
        <dbReference type="ARBA" id="ARBA00006611"/>
    </source>
</evidence>
<dbReference type="InterPro" id="IPR027417">
    <property type="entry name" value="P-loop_NTPase"/>
</dbReference>
<reference evidence="3 4" key="1">
    <citation type="submission" date="2019-08" db="EMBL/GenBank/DDBJ databases">
        <title>In-depth cultivation of the pig gut microbiome towards novel bacterial diversity and tailored functional studies.</title>
        <authorList>
            <person name="Wylensek D."/>
            <person name="Hitch T.C.A."/>
            <person name="Clavel T."/>
        </authorList>
    </citation>
    <scope>NUCLEOTIDE SEQUENCE [LARGE SCALE GENOMIC DNA]</scope>
    <source>
        <strain evidence="3 4">Oil+RF-744-GAM-WT-6</strain>
    </source>
</reference>